<gene>
    <name evidence="1" type="ORF">LO55_366</name>
</gene>
<evidence type="ECO:0000313" key="2">
    <source>
        <dbReference type="Proteomes" id="UP000180246"/>
    </source>
</evidence>
<sequence length="249" mass="27939">MARFGVEAIRYFNHARAAGVSTAGDLTYTFNRSNGFDSKLRSAGHTRAFYWANTDVWETDIRDVDQGGSDRNWVDDVDLFWIETHGNSEADGRARMLYDIAHSEWRTWSDGWQLGEDWNSEWVMAYSCHTVNLAAVTGLWNIFARLHIYCGAWGDMYDGITTDECGEDVADNLVDGDTVSGAWHDGVSDWWVDNHPVTVCVGDAATWNGGAIRWDLSALNRDHLWGHGGVSPDLAPAQQACLLWKWTEG</sequence>
<protein>
    <submittedName>
        <fullName evidence="1">Uncharacterized protein</fullName>
    </submittedName>
</protein>
<dbReference type="EMBL" id="JRYB01000001">
    <property type="protein sequence ID" value="OIJ39868.1"/>
    <property type="molecule type" value="Genomic_DNA"/>
</dbReference>
<proteinExistence type="predicted"/>
<name>A0A1S2N467_9BURK</name>
<reference evidence="1 2" key="1">
    <citation type="submission" date="2014-10" db="EMBL/GenBank/DDBJ databases">
        <authorList>
            <person name="Seo M.-J."/>
            <person name="Seok Y.J."/>
            <person name="Cha I.-T."/>
        </authorList>
    </citation>
    <scope>NUCLEOTIDE SEQUENCE [LARGE SCALE GENOMIC DNA]</scope>
    <source>
        <strain evidence="1 2">NEU</strain>
    </source>
</reference>
<accession>A0A1S2N467</accession>
<dbReference type="Proteomes" id="UP000180246">
    <property type="component" value="Unassembled WGS sequence"/>
</dbReference>
<dbReference type="RefSeq" id="WP_071360213.1">
    <property type="nucleotide sequence ID" value="NZ_JRYB01000001.1"/>
</dbReference>
<dbReference type="InterPro" id="IPR045926">
    <property type="entry name" value="DUF6345"/>
</dbReference>
<comment type="caution">
    <text evidence="1">The sequence shown here is derived from an EMBL/GenBank/DDBJ whole genome shotgun (WGS) entry which is preliminary data.</text>
</comment>
<evidence type="ECO:0000313" key="1">
    <source>
        <dbReference type="EMBL" id="OIJ39868.1"/>
    </source>
</evidence>
<dbReference type="AlphaFoldDB" id="A0A1S2N467"/>
<organism evidence="1 2">
    <name type="scientific">Massilia timonae</name>
    <dbReference type="NCBI Taxonomy" id="47229"/>
    <lineage>
        <taxon>Bacteria</taxon>
        <taxon>Pseudomonadati</taxon>
        <taxon>Pseudomonadota</taxon>
        <taxon>Betaproteobacteria</taxon>
        <taxon>Burkholderiales</taxon>
        <taxon>Oxalobacteraceae</taxon>
        <taxon>Telluria group</taxon>
        <taxon>Massilia</taxon>
    </lineage>
</organism>
<dbReference type="Pfam" id="PF19872">
    <property type="entry name" value="DUF6345"/>
    <property type="match status" value="1"/>
</dbReference>